<dbReference type="InterPro" id="IPR002016">
    <property type="entry name" value="Haem_peroxidase"/>
</dbReference>
<keyword evidence="13 19" id="KW-1015">Disulfide bond</keyword>
<feature type="binding site" evidence="17">
    <location>
        <position position="255"/>
    </location>
    <ligand>
        <name>Ca(2+)</name>
        <dbReference type="ChEBI" id="CHEBI:29108"/>
        <label>2</label>
    </ligand>
</feature>
<evidence type="ECO:0000313" key="23">
    <source>
        <dbReference type="EMBL" id="KAH7332387.1"/>
    </source>
</evidence>
<evidence type="ECO:0000256" key="1">
    <source>
        <dbReference type="ARBA" id="ARBA00000189"/>
    </source>
</evidence>
<dbReference type="AlphaFoldDB" id="A0A8T2SJ32"/>
<keyword evidence="9 21" id="KW-0732">Signal</keyword>
<comment type="similarity">
    <text evidence="3">Belongs to the peroxidase family. Ascorbate peroxidase subfamily.</text>
</comment>
<evidence type="ECO:0000256" key="3">
    <source>
        <dbReference type="ARBA" id="ARBA00006873"/>
    </source>
</evidence>
<dbReference type="FunFam" id="1.10.520.10:FF:000008">
    <property type="entry name" value="Peroxidase"/>
    <property type="match status" value="1"/>
</dbReference>
<evidence type="ECO:0000256" key="10">
    <source>
        <dbReference type="ARBA" id="ARBA00022837"/>
    </source>
</evidence>
<dbReference type="PRINTS" id="PR00461">
    <property type="entry name" value="PLPEROXIDASE"/>
</dbReference>
<dbReference type="Pfam" id="PF00141">
    <property type="entry name" value="peroxidase"/>
    <property type="match status" value="1"/>
</dbReference>
<comment type="cofactor">
    <cofactor evidence="17">
        <name>heme b</name>
        <dbReference type="ChEBI" id="CHEBI:60344"/>
    </cofactor>
    <text evidence="17">Binds 1 heme b (iron(II)-protoporphyrin IX) group per subunit.</text>
</comment>
<protein>
    <recommendedName>
        <fullName evidence="4">peroxidase</fullName>
        <ecNumber evidence="4">1.11.1.7</ecNumber>
    </recommendedName>
</protein>
<feature type="region of interest" description="Disordered" evidence="20">
    <location>
        <begin position="327"/>
        <end position="354"/>
    </location>
</feature>
<feature type="binding site" evidence="17">
    <location>
        <position position="70"/>
    </location>
    <ligand>
        <name>Ca(2+)</name>
        <dbReference type="ChEBI" id="CHEBI:29108"/>
        <label>1</label>
    </ligand>
</feature>
<evidence type="ECO:0000256" key="16">
    <source>
        <dbReference type="PIRSR" id="PIRSR600823-2"/>
    </source>
</evidence>
<evidence type="ECO:0000313" key="24">
    <source>
        <dbReference type="Proteomes" id="UP000825935"/>
    </source>
</evidence>
<dbReference type="OrthoDB" id="2113341at2759"/>
<feature type="binding site" evidence="16">
    <location>
        <position position="164"/>
    </location>
    <ligand>
        <name>substrate</name>
    </ligand>
</feature>
<dbReference type="Proteomes" id="UP000825935">
    <property type="component" value="Chromosome 20"/>
</dbReference>
<feature type="binding site" evidence="17">
    <location>
        <position position="250"/>
    </location>
    <ligand>
        <name>Ca(2+)</name>
        <dbReference type="ChEBI" id="CHEBI:29108"/>
        <label>2</label>
    </ligand>
</feature>
<dbReference type="PANTHER" id="PTHR31517">
    <property type="match status" value="1"/>
</dbReference>
<proteinExistence type="inferred from homology"/>
<dbReference type="PROSITE" id="PS50873">
    <property type="entry name" value="PEROXIDASE_4"/>
    <property type="match status" value="1"/>
</dbReference>
<feature type="active site" description="Proton acceptor" evidence="15">
    <location>
        <position position="69"/>
    </location>
</feature>
<dbReference type="FunFam" id="1.10.420.10:FF:000007">
    <property type="entry name" value="Peroxidase"/>
    <property type="match status" value="1"/>
</dbReference>
<comment type="function">
    <text evidence="2">Removal of H(2)O(2), oxidation of toxic reductants, biosynthesis and degradation of lignin, suberization, auxin catabolism, response to environmental stresses such as wounding, pathogen attack and oxidative stress. These functions might be dependent on each isozyme/isoform in each plant tissue.</text>
</comment>
<comment type="cofactor">
    <cofactor evidence="17">
        <name>Ca(2+)</name>
        <dbReference type="ChEBI" id="CHEBI:29108"/>
    </cofactor>
    <text evidence="17">Binds 2 calcium ions per subunit.</text>
</comment>
<feature type="site" description="Transition state stabilizer" evidence="18">
    <location>
        <position position="65"/>
    </location>
</feature>
<feature type="signal peptide" evidence="21">
    <location>
        <begin position="1"/>
        <end position="27"/>
    </location>
</feature>
<organism evidence="23 24">
    <name type="scientific">Ceratopteris richardii</name>
    <name type="common">Triangle waterfern</name>
    <dbReference type="NCBI Taxonomy" id="49495"/>
    <lineage>
        <taxon>Eukaryota</taxon>
        <taxon>Viridiplantae</taxon>
        <taxon>Streptophyta</taxon>
        <taxon>Embryophyta</taxon>
        <taxon>Tracheophyta</taxon>
        <taxon>Polypodiopsida</taxon>
        <taxon>Polypodiidae</taxon>
        <taxon>Polypodiales</taxon>
        <taxon>Pteridineae</taxon>
        <taxon>Pteridaceae</taxon>
        <taxon>Parkerioideae</taxon>
        <taxon>Ceratopteris</taxon>
    </lineage>
</organism>
<feature type="disulfide bond" evidence="19">
    <location>
        <begin position="201"/>
        <end position="233"/>
    </location>
</feature>
<evidence type="ECO:0000256" key="19">
    <source>
        <dbReference type="PIRSR" id="PIRSR600823-5"/>
    </source>
</evidence>
<evidence type="ECO:0000256" key="11">
    <source>
        <dbReference type="ARBA" id="ARBA00023002"/>
    </source>
</evidence>
<evidence type="ECO:0000256" key="15">
    <source>
        <dbReference type="PIRSR" id="PIRSR600823-1"/>
    </source>
</evidence>
<evidence type="ECO:0000256" key="6">
    <source>
        <dbReference type="ARBA" id="ARBA00022559"/>
    </source>
</evidence>
<dbReference type="InterPro" id="IPR000823">
    <property type="entry name" value="Peroxidase_pln"/>
</dbReference>
<name>A0A8T2SJ32_CERRI</name>
<keyword evidence="24" id="KW-1185">Reference proteome</keyword>
<dbReference type="EC" id="1.11.1.7" evidence="4"/>
<feature type="binding site" evidence="17">
    <location>
        <position position="79"/>
    </location>
    <ligand>
        <name>Ca(2+)</name>
        <dbReference type="ChEBI" id="CHEBI:29108"/>
        <label>1</label>
    </ligand>
</feature>
<dbReference type="InterPro" id="IPR033905">
    <property type="entry name" value="Secretory_peroxidase"/>
</dbReference>
<dbReference type="GO" id="GO:0046872">
    <property type="term" value="F:metal ion binding"/>
    <property type="evidence" value="ECO:0007669"/>
    <property type="project" value="UniProtKB-KW"/>
</dbReference>
<gene>
    <name evidence="23" type="ORF">KP509_20G084700</name>
</gene>
<dbReference type="GO" id="GO:0020037">
    <property type="term" value="F:heme binding"/>
    <property type="evidence" value="ECO:0007669"/>
    <property type="project" value="InterPro"/>
</dbReference>
<feature type="disulfide bond" evidence="19">
    <location>
        <begin position="38"/>
        <end position="117"/>
    </location>
</feature>
<dbReference type="PROSITE" id="PS00435">
    <property type="entry name" value="PEROXIDASE_1"/>
    <property type="match status" value="1"/>
</dbReference>
<evidence type="ECO:0000256" key="18">
    <source>
        <dbReference type="PIRSR" id="PIRSR600823-4"/>
    </source>
</evidence>
<evidence type="ECO:0000256" key="21">
    <source>
        <dbReference type="SAM" id="SignalP"/>
    </source>
</evidence>
<evidence type="ECO:0000256" key="7">
    <source>
        <dbReference type="ARBA" id="ARBA00022617"/>
    </source>
</evidence>
<keyword evidence="7" id="KW-0349">Heme</keyword>
<evidence type="ECO:0000256" key="9">
    <source>
        <dbReference type="ARBA" id="ARBA00022729"/>
    </source>
</evidence>
<evidence type="ECO:0000256" key="17">
    <source>
        <dbReference type="PIRSR" id="PIRSR600823-3"/>
    </source>
</evidence>
<feature type="binding site" evidence="17">
    <location>
        <position position="195"/>
    </location>
    <ligand>
        <name>Ca(2+)</name>
        <dbReference type="ChEBI" id="CHEBI:29108"/>
        <label>2</label>
    </ligand>
</feature>
<keyword evidence="11" id="KW-0560">Oxidoreductase</keyword>
<evidence type="ECO:0000256" key="12">
    <source>
        <dbReference type="ARBA" id="ARBA00023004"/>
    </source>
</evidence>
<dbReference type="GO" id="GO:0006979">
    <property type="term" value="P:response to oxidative stress"/>
    <property type="evidence" value="ECO:0007669"/>
    <property type="project" value="InterPro"/>
</dbReference>
<feature type="domain" description="Plant heme peroxidase family profile" evidence="22">
    <location>
        <begin position="28"/>
        <end position="326"/>
    </location>
</feature>
<keyword evidence="6" id="KW-0575">Peroxidase</keyword>
<dbReference type="InterPro" id="IPR019793">
    <property type="entry name" value="Peroxidases_heam-ligand_BS"/>
</dbReference>
<evidence type="ECO:0000256" key="8">
    <source>
        <dbReference type="ARBA" id="ARBA00022723"/>
    </source>
</evidence>
<evidence type="ECO:0000256" key="14">
    <source>
        <dbReference type="ARBA" id="ARBA00023324"/>
    </source>
</evidence>
<dbReference type="SUPFAM" id="SSF48113">
    <property type="entry name" value="Heme-dependent peroxidases"/>
    <property type="match status" value="1"/>
</dbReference>
<feature type="binding site" evidence="17">
    <location>
        <position position="77"/>
    </location>
    <ligand>
        <name>Ca(2+)</name>
        <dbReference type="ChEBI" id="CHEBI:29108"/>
        <label>1</label>
    </ligand>
</feature>
<feature type="chain" id="PRO_5035932361" description="peroxidase" evidence="21">
    <location>
        <begin position="28"/>
        <end position="436"/>
    </location>
</feature>
<dbReference type="InterPro" id="IPR010255">
    <property type="entry name" value="Haem_peroxidase_sf"/>
</dbReference>
<feature type="binding site" evidence="17">
    <location>
        <position position="91"/>
    </location>
    <ligand>
        <name>Ca(2+)</name>
        <dbReference type="ChEBI" id="CHEBI:29108"/>
        <label>1</label>
    </ligand>
</feature>
<dbReference type="Gene3D" id="1.10.520.10">
    <property type="match status" value="1"/>
</dbReference>
<dbReference type="CDD" id="cd00693">
    <property type="entry name" value="secretory_peroxidase"/>
    <property type="match status" value="1"/>
</dbReference>
<evidence type="ECO:0000256" key="4">
    <source>
        <dbReference type="ARBA" id="ARBA00012313"/>
    </source>
</evidence>
<dbReference type="InterPro" id="IPR019794">
    <property type="entry name" value="Peroxidases_AS"/>
</dbReference>
<reference evidence="23" key="1">
    <citation type="submission" date="2021-08" db="EMBL/GenBank/DDBJ databases">
        <title>WGS assembly of Ceratopteris richardii.</title>
        <authorList>
            <person name="Marchant D.B."/>
            <person name="Chen G."/>
            <person name="Jenkins J."/>
            <person name="Shu S."/>
            <person name="Leebens-Mack J."/>
            <person name="Grimwood J."/>
            <person name="Schmutz J."/>
            <person name="Soltis P."/>
            <person name="Soltis D."/>
            <person name="Chen Z.-H."/>
        </authorList>
    </citation>
    <scope>NUCLEOTIDE SEQUENCE</scope>
    <source>
        <strain evidence="23">Whitten #5841</strain>
        <tissue evidence="23">Leaf</tissue>
    </source>
</reference>
<dbReference type="GO" id="GO:0042744">
    <property type="term" value="P:hydrogen peroxide catabolic process"/>
    <property type="evidence" value="ECO:0007669"/>
    <property type="project" value="UniProtKB-KW"/>
</dbReference>
<dbReference type="PANTHER" id="PTHR31517:SF59">
    <property type="entry name" value="PEROXIDASE"/>
    <property type="match status" value="1"/>
</dbReference>
<evidence type="ECO:0000256" key="2">
    <source>
        <dbReference type="ARBA" id="ARBA00002322"/>
    </source>
</evidence>
<feature type="disulfide bond" evidence="19">
    <location>
        <begin position="123"/>
        <end position="322"/>
    </location>
</feature>
<keyword evidence="5" id="KW-0964">Secreted</keyword>
<dbReference type="GO" id="GO:0140825">
    <property type="term" value="F:lactoperoxidase activity"/>
    <property type="evidence" value="ECO:0007669"/>
    <property type="project" value="UniProtKB-EC"/>
</dbReference>
<dbReference type="Gene3D" id="1.10.420.10">
    <property type="entry name" value="Peroxidase, domain 2"/>
    <property type="match status" value="1"/>
</dbReference>
<feature type="compositionally biased region" description="Pro residues" evidence="20">
    <location>
        <begin position="330"/>
        <end position="352"/>
    </location>
</feature>
<keyword evidence="8 17" id="KW-0479">Metal-binding</keyword>
<dbReference type="EMBL" id="CM035425">
    <property type="protein sequence ID" value="KAH7332387.1"/>
    <property type="molecule type" value="Genomic_DNA"/>
</dbReference>
<dbReference type="OMA" id="FHRRSHI"/>
<feature type="binding site" evidence="17">
    <location>
        <position position="247"/>
    </location>
    <ligand>
        <name>Ca(2+)</name>
        <dbReference type="ChEBI" id="CHEBI:29108"/>
        <label>2</label>
    </ligand>
</feature>
<evidence type="ECO:0000259" key="22">
    <source>
        <dbReference type="PROSITE" id="PS50873"/>
    </source>
</evidence>
<sequence length="436" mass="47931">MAVRSASIPLLVLQVLIFSEVFVLAHAATRVGFYSSSCARVETIIKQKMQAHFSSDPTIAPALLRMFFHDCFVTGCDASLLLDSSHGEQTEKDNGANLSVRGYEVIDDIKQAVEAACPGIVSCADILAFATRDSVVLAGGPEYSVGGGRFDSLTSSSSDADGLPSDRASVTTIQRQFASHGFSVKDMVALLGAHTLGVTHCGTFSDRLFNFRNTGEPDPSMSADLVSELSMTCPNRGGVSNSEVALDQGTRDVFDSSFYTQLTQGHGILLIDQALNESPLTAELVSMFTNQGAFFSSFVQSMIKLGDLNIKGPNEGQVRLQCSKVNSQTMPPPAVPSSPPERPTTVPIAPPRRNPEFRHHVVSRRRFHFSSFDGPFIVEEIPSPARRFHRRSHIRTRRPVPVFLRPQLEKSTNLRKRRVITRKRISSSRHSRHRRF</sequence>
<keyword evidence="14" id="KW-0376">Hydrogen peroxide</keyword>
<evidence type="ECO:0000256" key="5">
    <source>
        <dbReference type="ARBA" id="ARBA00022525"/>
    </source>
</evidence>
<evidence type="ECO:0000256" key="13">
    <source>
        <dbReference type="ARBA" id="ARBA00023157"/>
    </source>
</evidence>
<feature type="binding site" description="axial binding residue" evidence="17">
    <location>
        <position position="194"/>
    </location>
    <ligand>
        <name>heme b</name>
        <dbReference type="ChEBI" id="CHEBI:60344"/>
    </ligand>
    <ligandPart>
        <name>Fe</name>
        <dbReference type="ChEBI" id="CHEBI:18248"/>
    </ligandPart>
</feature>
<keyword evidence="10 17" id="KW-0106">Calcium</keyword>
<evidence type="ECO:0000256" key="20">
    <source>
        <dbReference type="SAM" id="MobiDB-lite"/>
    </source>
</evidence>
<dbReference type="PRINTS" id="PR00458">
    <property type="entry name" value="PEROXIDASE"/>
</dbReference>
<feature type="binding site" evidence="17">
    <location>
        <position position="73"/>
    </location>
    <ligand>
        <name>Ca(2+)</name>
        <dbReference type="ChEBI" id="CHEBI:29108"/>
        <label>1</label>
    </ligand>
</feature>
<keyword evidence="12 17" id="KW-0408">Iron</keyword>
<accession>A0A8T2SJ32</accession>
<feature type="binding site" evidence="17">
    <location>
        <position position="75"/>
    </location>
    <ligand>
        <name>Ca(2+)</name>
        <dbReference type="ChEBI" id="CHEBI:29108"/>
        <label>1</label>
    </ligand>
</feature>
<comment type="catalytic activity">
    <reaction evidence="1">
        <text>2 a phenolic donor + H2O2 = 2 a phenolic radical donor + 2 H2O</text>
        <dbReference type="Rhea" id="RHEA:56136"/>
        <dbReference type="ChEBI" id="CHEBI:15377"/>
        <dbReference type="ChEBI" id="CHEBI:16240"/>
        <dbReference type="ChEBI" id="CHEBI:139520"/>
        <dbReference type="ChEBI" id="CHEBI:139521"/>
        <dbReference type="EC" id="1.11.1.7"/>
    </reaction>
</comment>
<feature type="disulfide bond" evidence="19">
    <location>
        <begin position="71"/>
        <end position="76"/>
    </location>
</feature>
<comment type="caution">
    <text evidence="23">The sequence shown here is derived from an EMBL/GenBank/DDBJ whole genome shotgun (WGS) entry which is preliminary data.</text>
</comment>
<dbReference type="PROSITE" id="PS00436">
    <property type="entry name" value="PEROXIDASE_2"/>
    <property type="match status" value="1"/>
</dbReference>